<dbReference type="Gene3D" id="3.90.226.10">
    <property type="entry name" value="2-enoyl-CoA Hydratase, Chain A, domain 1"/>
    <property type="match status" value="1"/>
</dbReference>
<keyword evidence="11" id="KW-0456">Lyase</keyword>
<evidence type="ECO:0000256" key="11">
    <source>
        <dbReference type="ARBA" id="ARBA00023239"/>
    </source>
</evidence>
<dbReference type="InterPro" id="IPR029045">
    <property type="entry name" value="ClpP/crotonase-like_dom_sf"/>
</dbReference>
<gene>
    <name evidence="16" type="ORF">PCOR1329_LOCUS8748</name>
</gene>
<keyword evidence="9" id="KW-0576">Peroxisome</keyword>
<protein>
    <recommendedName>
        <fullName evidence="18">Enoyl-CoA hydratase</fullName>
    </recommendedName>
</protein>
<dbReference type="PROSITE" id="PS00166">
    <property type="entry name" value="ENOYL_COA_HYDRATASE"/>
    <property type="match status" value="1"/>
</dbReference>
<keyword evidence="6" id="KW-0560">Oxidoreductase</keyword>
<evidence type="ECO:0000256" key="1">
    <source>
        <dbReference type="ARBA" id="ARBA00004275"/>
    </source>
</evidence>
<evidence type="ECO:0000313" key="16">
    <source>
        <dbReference type="EMBL" id="CAK0800671.1"/>
    </source>
</evidence>
<keyword evidence="7" id="KW-0520">NAD</keyword>
<comment type="subunit">
    <text evidence="4">Monomer.</text>
</comment>
<evidence type="ECO:0000256" key="6">
    <source>
        <dbReference type="ARBA" id="ARBA00023002"/>
    </source>
</evidence>
<dbReference type="InterPro" id="IPR006108">
    <property type="entry name" value="3HC_DH_C"/>
</dbReference>
<evidence type="ECO:0000259" key="15">
    <source>
        <dbReference type="Pfam" id="PF02737"/>
    </source>
</evidence>
<dbReference type="InterPro" id="IPR018376">
    <property type="entry name" value="Enoyl-CoA_hyd/isom_CS"/>
</dbReference>
<accession>A0ABN9Q4L5</accession>
<evidence type="ECO:0000256" key="9">
    <source>
        <dbReference type="ARBA" id="ARBA00023140"/>
    </source>
</evidence>
<dbReference type="InterPro" id="IPR008927">
    <property type="entry name" value="6-PGluconate_DH-like_C_sf"/>
</dbReference>
<evidence type="ECO:0008006" key="18">
    <source>
        <dbReference type="Google" id="ProtNLM"/>
    </source>
</evidence>
<dbReference type="InterPro" id="IPR001753">
    <property type="entry name" value="Enoyl-CoA_hydra/iso"/>
</dbReference>
<sequence length="747" mass="80922">MSTSISVGSNGVGVITLDNKPVNSLCESLVLSFKQEFPKLLNNPEVKAIVVTGANGFFCGGAEITEFAKGFMMGKEAYKKMSPSVALYEMFDMIDSSPKTTVAAVNGAALGGGLELALACHYRLASPKASVGFPEVNLGLLPGGQGTQRIPRVAPLPVAIQLCIMGKPMKVDQAKKNGIVDAIAQGDDIVGEAAALALGRQPSPVSQREVPFENKMMAVGGALDQALVMADKAAPGMVAPKAIVECLRAACSNKYSFRDGLKVEAEQFTELMFGLQSKALQHLFFAERAAQKVPGLTAKPAPIKKVGILGAGLMGGGIAMCFAEKGVPVVLKDAKEEWLSDGLKKIQGLWGAQAKRGKISEDKFKKLIDLIKPTLKYEDFSDVDMVIEAVPEIMDLKKQVFLDMEKHMRPDAFICTNTSGLNIDDIASVLKDPSRVMGCHFFSPANVMQLLENIRTKHSSDLTLATGMAMGKLIGKKAVMVGNCDGFVGNRMLAPYASEAKQLIEEGADILQVDGVATDLGMAMGPIALGDLVGLELFWKQRKAAGDMKKQTKTYMGPYELGDWLCENGRFGMKTPDPKINATGRGIFIHRGRDKHVDPEVVAKIEEIRKAKGVTPRKVENEEIMERLFFSLINEGFKILEEGFVAKPSDIDIVYIFGYGFPPAKGGPMFFAENYVGLNKVLERIKVYAAAAKQRYTTNPAYLPVDYFEPSQLLEACAAEEAKGTKAWPGTSLIEMTMKKYRKQQQA</sequence>
<evidence type="ECO:0000256" key="2">
    <source>
        <dbReference type="ARBA" id="ARBA00005005"/>
    </source>
</evidence>
<comment type="subcellular location">
    <subcellularLocation>
        <location evidence="1">Peroxisome</location>
    </subcellularLocation>
</comment>
<feature type="domain" description="3-hydroxyacyl-CoA dehydrogenase NAD binding" evidence="15">
    <location>
        <begin position="305"/>
        <end position="483"/>
    </location>
</feature>
<dbReference type="Pfam" id="PF00725">
    <property type="entry name" value="3HCDH"/>
    <property type="match status" value="1"/>
</dbReference>
<evidence type="ECO:0000256" key="8">
    <source>
        <dbReference type="ARBA" id="ARBA00023098"/>
    </source>
</evidence>
<evidence type="ECO:0000256" key="5">
    <source>
        <dbReference type="ARBA" id="ARBA00022832"/>
    </source>
</evidence>
<evidence type="ECO:0000256" key="10">
    <source>
        <dbReference type="ARBA" id="ARBA00023235"/>
    </source>
</evidence>
<name>A0ABN9Q4L5_9DINO</name>
<comment type="similarity">
    <text evidence="3">In the N-terminal section; belongs to the enoyl-CoA hydratase/isomerase family.</text>
</comment>
<organism evidence="16 17">
    <name type="scientific">Prorocentrum cordatum</name>
    <dbReference type="NCBI Taxonomy" id="2364126"/>
    <lineage>
        <taxon>Eukaryota</taxon>
        <taxon>Sar</taxon>
        <taxon>Alveolata</taxon>
        <taxon>Dinophyceae</taxon>
        <taxon>Prorocentrales</taxon>
        <taxon>Prorocentraceae</taxon>
        <taxon>Prorocentrum</taxon>
    </lineage>
</organism>
<evidence type="ECO:0000256" key="12">
    <source>
        <dbReference type="ARBA" id="ARBA00023268"/>
    </source>
</evidence>
<keyword evidence="12" id="KW-0511">Multifunctional enzyme</keyword>
<dbReference type="Pfam" id="PF02737">
    <property type="entry name" value="3HCDH_N"/>
    <property type="match status" value="1"/>
</dbReference>
<dbReference type="InterPro" id="IPR036291">
    <property type="entry name" value="NAD(P)-bd_dom_sf"/>
</dbReference>
<dbReference type="CDD" id="cd06558">
    <property type="entry name" value="crotonase-like"/>
    <property type="match status" value="1"/>
</dbReference>
<reference evidence="16" key="1">
    <citation type="submission" date="2023-10" db="EMBL/GenBank/DDBJ databases">
        <authorList>
            <person name="Chen Y."/>
            <person name="Shah S."/>
            <person name="Dougan E. K."/>
            <person name="Thang M."/>
            <person name="Chan C."/>
        </authorList>
    </citation>
    <scope>NUCLEOTIDE SEQUENCE [LARGE SCALE GENOMIC DNA]</scope>
</reference>
<dbReference type="SUPFAM" id="SSF51735">
    <property type="entry name" value="NAD(P)-binding Rossmann-fold domains"/>
    <property type="match status" value="1"/>
</dbReference>
<evidence type="ECO:0000313" key="17">
    <source>
        <dbReference type="Proteomes" id="UP001189429"/>
    </source>
</evidence>
<keyword evidence="8" id="KW-0443">Lipid metabolism</keyword>
<dbReference type="SUPFAM" id="SSF52096">
    <property type="entry name" value="ClpP/crotonase"/>
    <property type="match status" value="1"/>
</dbReference>
<proteinExistence type="inferred from homology"/>
<dbReference type="Proteomes" id="UP001189429">
    <property type="component" value="Unassembled WGS sequence"/>
</dbReference>
<comment type="pathway">
    <text evidence="2">Lipid metabolism; fatty acid beta-oxidation.</text>
</comment>
<dbReference type="EMBL" id="CAUYUJ010002412">
    <property type="protein sequence ID" value="CAK0800671.1"/>
    <property type="molecule type" value="Genomic_DNA"/>
</dbReference>
<dbReference type="InterPro" id="IPR006176">
    <property type="entry name" value="3-OHacyl-CoA_DH_NAD-bd"/>
</dbReference>
<evidence type="ECO:0000259" key="14">
    <source>
        <dbReference type="Pfam" id="PF00725"/>
    </source>
</evidence>
<dbReference type="Gene3D" id="1.10.1040.50">
    <property type="match status" value="1"/>
</dbReference>
<feature type="domain" description="3-hydroxyacyl-CoA dehydrogenase C-terminal" evidence="14">
    <location>
        <begin position="486"/>
        <end position="576"/>
    </location>
</feature>
<dbReference type="SUPFAM" id="SSF48179">
    <property type="entry name" value="6-phosphogluconate dehydrogenase C-terminal domain-like"/>
    <property type="match status" value="2"/>
</dbReference>
<comment type="caution">
    <text evidence="16">The sequence shown here is derived from an EMBL/GenBank/DDBJ whole genome shotgun (WGS) entry which is preliminary data.</text>
</comment>
<evidence type="ECO:0000256" key="13">
    <source>
        <dbReference type="RuleBase" id="RU003707"/>
    </source>
</evidence>
<dbReference type="PANTHER" id="PTHR23309:SF49">
    <property type="entry name" value="PEROXISOMAL BIFUNCTIONAL ENZYME"/>
    <property type="match status" value="1"/>
</dbReference>
<feature type="non-terminal residue" evidence="16">
    <location>
        <position position="747"/>
    </location>
</feature>
<keyword evidence="17" id="KW-1185">Reference proteome</keyword>
<evidence type="ECO:0000256" key="7">
    <source>
        <dbReference type="ARBA" id="ARBA00023027"/>
    </source>
</evidence>
<dbReference type="PANTHER" id="PTHR23309">
    <property type="entry name" value="3-HYDROXYACYL-COA DEHYROGENASE"/>
    <property type="match status" value="1"/>
</dbReference>
<keyword evidence="10" id="KW-0413">Isomerase</keyword>
<dbReference type="Gene3D" id="3.40.50.720">
    <property type="entry name" value="NAD(P)-binding Rossmann-like Domain"/>
    <property type="match status" value="1"/>
</dbReference>
<evidence type="ECO:0000256" key="4">
    <source>
        <dbReference type="ARBA" id="ARBA00011245"/>
    </source>
</evidence>
<comment type="similarity">
    <text evidence="13">Belongs to the enoyl-CoA hydratase/isomerase family.</text>
</comment>
<evidence type="ECO:0000256" key="3">
    <source>
        <dbReference type="ARBA" id="ARBA00008750"/>
    </source>
</evidence>
<dbReference type="Pfam" id="PF00378">
    <property type="entry name" value="ECH_1"/>
    <property type="match status" value="1"/>
</dbReference>
<keyword evidence="5" id="KW-0276">Fatty acid metabolism</keyword>